<keyword evidence="3" id="KW-1185">Reference proteome</keyword>
<feature type="compositionally biased region" description="Basic residues" evidence="1">
    <location>
        <begin position="163"/>
        <end position="178"/>
    </location>
</feature>
<dbReference type="OrthoDB" id="10396845at2759"/>
<feature type="region of interest" description="Disordered" evidence="1">
    <location>
        <begin position="256"/>
        <end position="280"/>
    </location>
</feature>
<feature type="region of interest" description="Disordered" evidence="1">
    <location>
        <begin position="144"/>
        <end position="209"/>
    </location>
</feature>
<proteinExistence type="predicted"/>
<feature type="compositionally biased region" description="Polar residues" evidence="1">
    <location>
        <begin position="759"/>
        <end position="768"/>
    </location>
</feature>
<evidence type="ECO:0000313" key="3">
    <source>
        <dbReference type="Proteomes" id="UP000054845"/>
    </source>
</evidence>
<feature type="compositionally biased region" description="Low complexity" evidence="1">
    <location>
        <begin position="1273"/>
        <end position="1285"/>
    </location>
</feature>
<feature type="compositionally biased region" description="Low complexity" evidence="1">
    <location>
        <begin position="914"/>
        <end position="935"/>
    </location>
</feature>
<feature type="compositionally biased region" description="Low complexity" evidence="1">
    <location>
        <begin position="554"/>
        <end position="566"/>
    </location>
</feature>
<evidence type="ECO:0000256" key="1">
    <source>
        <dbReference type="SAM" id="MobiDB-lite"/>
    </source>
</evidence>
<evidence type="ECO:0000313" key="2">
    <source>
        <dbReference type="EMBL" id="CEH16410.1"/>
    </source>
</evidence>
<dbReference type="EMBL" id="CCYA01000278">
    <property type="protein sequence ID" value="CEH16410.1"/>
    <property type="molecule type" value="Genomic_DNA"/>
</dbReference>
<feature type="compositionally biased region" description="Polar residues" evidence="1">
    <location>
        <begin position="498"/>
        <end position="509"/>
    </location>
</feature>
<reference evidence="3" key="1">
    <citation type="submission" date="2014-09" db="EMBL/GenBank/DDBJ databases">
        <authorList>
            <person name="Sharma Rahul"/>
            <person name="Thines Marco"/>
        </authorList>
    </citation>
    <scope>NUCLEOTIDE SEQUENCE [LARGE SCALE GENOMIC DNA]</scope>
</reference>
<feature type="compositionally biased region" description="Polar residues" evidence="1">
    <location>
        <begin position="850"/>
        <end position="888"/>
    </location>
</feature>
<feature type="compositionally biased region" description="Polar residues" evidence="1">
    <location>
        <begin position="1202"/>
        <end position="1222"/>
    </location>
</feature>
<sequence>MQKEIAGKGSWNPAPNTGTMMEKRAFDIHGNWLPVEINWNDRVSHSTHQNAITAAVNSWARHNEPTMQAFTLTHGFRPGEGKHLTTEADPGTPMFAMGFAYDHQGYPLKTPFKTAPGHGLQNYVVYPQAGRRWTYQRHNLRVDLTPDGRLPEGHFPSQDRGRARNRPTKFSLRGRRRSQNSPTVTRTNHAEGSAAQAQQSPSNLPDRSSTRFRLFGKEISSSEQAGPSARPQVASQFNEEVKANRTPKSIRLFGAEVPIGSHGGPVGPQKKVRAAENDDKAPAPKRIRLFGTDLPAHEGGRSPAQPPNRRSLPADQSIMRRGGAELEKIGRSIKTEVLLTRTLPKELASASEQAVKNEPVEVTFHQAVEGDYQRNAIRHAVQQFKENHAPELHRIKISRGFQRAPWLAKSRYKDGHVFAQGRAHNAEGKALPGHNLIPGEGRLEYPIYLAPGQRYTQKARGRQDRELVGTGKAWPEHPPVPSHERRPVPDPRGGWNRGWTQLSNVQSDGTSRRGWNTGDGKIKWFQGGRKKRLASLTQWEVTRSSQRLRVLGDSSSQSDPSVTSASNRKRPLGLDLNKTPPPSPDHRRRSVRIEKRGFDAAGNWKDVEIYYNKVTDPGHQEVLKEAINAWAKEKEPTMSRIKLKHGLKDVHNRSLGSLSEATIRHVYAAGIAWDDKAQRLPGHYRVPSDSTGTVFFPKTHYPIYLQKGQNYDYHIVGKHHMKVTGDGTVPPDHIPVSAEERAPISWTPGNHDRPWLKSLTKSTPSGSKARQEREDPPTKAAFKARRKFWENSGVASESHGGAAFKPKLRKRPLKEPQMMEADAHYVPPAVVDTSGGVAERLIAESHRAQTSEMPSSSATLHRSPSSPTSIERPLTASSVELSVEKTGTSVSSRKPSAASSGQQTPGSEFRNRTPRSTSPTSFPSPATIPASAATPEIVDHLRSVPKRPRTPRYLVAEEPAEQGHVQRSGSSSVDGPLRATPVSPTPSQHGPDHQSHGGTHLRRRALPHAHPVDDDIAVLFQDKVKGKEHQLALAESVRQAALFNPAIKQITIKGGFTTPRAENERGRLFALGVAFDKFGQKLKGPRQVPGADPKLYPIYLGKDVPHVYTPDVNRWVRQPFVGTGMYPTEHVRSGSAPGDVWNRHKFDGPRSALILAEKGIPIKGRHMKISRNVPYGVVHDSHPPTPTKDALWLQHHKHTVSEPASNPASQPSAREGAQSASGGKNRDLSTAGDRARSSQSKEGAHVDGARSDASIEESAATANHRASSTIERSGPASAGDSAASAHAHERSGPASAGESARSINVDEQHTAGDAAPSPHHTRQGPNLLPDDTRVPKRARTGKYKFIDLNKSPETADDTSA</sequence>
<feature type="compositionally biased region" description="Polar residues" evidence="1">
    <location>
        <begin position="1260"/>
        <end position="1271"/>
    </location>
</feature>
<feature type="region of interest" description="Disordered" evidence="1">
    <location>
        <begin position="470"/>
        <end position="523"/>
    </location>
</feature>
<name>A0A0N7LAF1_9BASI</name>
<feature type="compositionally biased region" description="Basic and acidic residues" evidence="1">
    <location>
        <begin position="144"/>
        <end position="162"/>
    </location>
</feature>
<feature type="region of interest" description="Disordered" evidence="1">
    <location>
        <begin position="293"/>
        <end position="314"/>
    </location>
</feature>
<feature type="region of interest" description="Disordered" evidence="1">
    <location>
        <begin position="846"/>
        <end position="1000"/>
    </location>
</feature>
<feature type="region of interest" description="Disordered" evidence="1">
    <location>
        <begin position="740"/>
        <end position="780"/>
    </location>
</feature>
<feature type="region of interest" description="Disordered" evidence="1">
    <location>
        <begin position="1197"/>
        <end position="1360"/>
    </location>
</feature>
<organism evidence="2 3">
    <name type="scientific">Ceraceosorus bombacis</name>
    <dbReference type="NCBI Taxonomy" id="401625"/>
    <lineage>
        <taxon>Eukaryota</taxon>
        <taxon>Fungi</taxon>
        <taxon>Dikarya</taxon>
        <taxon>Basidiomycota</taxon>
        <taxon>Ustilaginomycotina</taxon>
        <taxon>Exobasidiomycetes</taxon>
        <taxon>Ceraceosorales</taxon>
        <taxon>Ceraceosoraceae</taxon>
        <taxon>Ceraceosorus</taxon>
    </lineage>
</organism>
<feature type="compositionally biased region" description="Low complexity" evidence="1">
    <location>
        <begin position="889"/>
        <end position="900"/>
    </location>
</feature>
<protein>
    <submittedName>
        <fullName evidence="2">Uncharacterized protein</fullName>
    </submittedName>
</protein>
<feature type="region of interest" description="Disordered" evidence="1">
    <location>
        <begin position="550"/>
        <end position="589"/>
    </location>
</feature>
<dbReference type="Proteomes" id="UP000054845">
    <property type="component" value="Unassembled WGS sequence"/>
</dbReference>
<accession>A0A0N7LAF1</accession>
<feature type="compositionally biased region" description="Polar residues" evidence="1">
    <location>
        <begin position="195"/>
        <end position="207"/>
    </location>
</feature>